<dbReference type="Proteomes" id="UP001597497">
    <property type="component" value="Unassembled WGS sequence"/>
</dbReference>
<sequence length="211" mass="23132">MTQAQTGMSLEEAIHSRHSVRKYEKGHVIPQEVLDEILTLGAAAPSSWNLQHWRFLVVTKQEIKDRLLPIAFNQQQVADSSATIIILGDLEANKSAEAVFGPAVEAGYMSQEAYDTLLGNINGAYAGDPQIPMDEANRNGSLAAMQLMLAAKSKGYDTCPMGGFDRVQIMKELNIPDRYTPVMMLTLGKAAEPAHATGRFPLDQIVIKETF</sequence>
<comment type="caution">
    <text evidence="4">The sequence shown here is derived from an EMBL/GenBank/DDBJ whole genome shotgun (WGS) entry which is preliminary data.</text>
</comment>
<dbReference type="Gene3D" id="3.40.109.10">
    <property type="entry name" value="NADH Oxidase"/>
    <property type="match status" value="1"/>
</dbReference>
<dbReference type="Pfam" id="PF00881">
    <property type="entry name" value="Nitroreductase"/>
    <property type="match status" value="1"/>
</dbReference>
<dbReference type="CDD" id="cd02137">
    <property type="entry name" value="MhqN-like"/>
    <property type="match status" value="1"/>
</dbReference>
<proteinExistence type="inferred from homology"/>
<gene>
    <name evidence="4" type="ORF">ACFSUC_00950</name>
</gene>
<dbReference type="GO" id="GO:0016491">
    <property type="term" value="F:oxidoreductase activity"/>
    <property type="evidence" value="ECO:0007669"/>
    <property type="project" value="UniProtKB-KW"/>
</dbReference>
<evidence type="ECO:0000256" key="1">
    <source>
        <dbReference type="ARBA" id="ARBA00007118"/>
    </source>
</evidence>
<dbReference type="EMBL" id="JBHUMM010000001">
    <property type="protein sequence ID" value="MFD2670170.1"/>
    <property type="molecule type" value="Genomic_DNA"/>
</dbReference>
<dbReference type="InterPro" id="IPR029479">
    <property type="entry name" value="Nitroreductase"/>
</dbReference>
<evidence type="ECO:0000313" key="4">
    <source>
        <dbReference type="EMBL" id="MFD2670170.1"/>
    </source>
</evidence>
<dbReference type="PANTHER" id="PTHR43673">
    <property type="entry name" value="NAD(P)H NITROREDUCTASE YDGI-RELATED"/>
    <property type="match status" value="1"/>
</dbReference>
<organism evidence="4 5">
    <name type="scientific">Marinicrinis sediminis</name>
    <dbReference type="NCBI Taxonomy" id="1652465"/>
    <lineage>
        <taxon>Bacteria</taxon>
        <taxon>Bacillati</taxon>
        <taxon>Bacillota</taxon>
        <taxon>Bacilli</taxon>
        <taxon>Bacillales</taxon>
        <taxon>Paenibacillaceae</taxon>
    </lineage>
</organism>
<evidence type="ECO:0000259" key="3">
    <source>
        <dbReference type="Pfam" id="PF00881"/>
    </source>
</evidence>
<evidence type="ECO:0000256" key="2">
    <source>
        <dbReference type="ARBA" id="ARBA00023002"/>
    </source>
</evidence>
<feature type="domain" description="Nitroreductase" evidence="3">
    <location>
        <begin position="14"/>
        <end position="189"/>
    </location>
</feature>
<dbReference type="RefSeq" id="WP_379927508.1">
    <property type="nucleotide sequence ID" value="NZ_JBHUMM010000001.1"/>
</dbReference>
<keyword evidence="5" id="KW-1185">Reference proteome</keyword>
<evidence type="ECO:0000313" key="5">
    <source>
        <dbReference type="Proteomes" id="UP001597497"/>
    </source>
</evidence>
<comment type="similarity">
    <text evidence="1">Belongs to the nitroreductase family.</text>
</comment>
<name>A0ABW5R6I9_9BACL</name>
<dbReference type="SUPFAM" id="SSF55469">
    <property type="entry name" value="FMN-dependent nitroreductase-like"/>
    <property type="match status" value="1"/>
</dbReference>
<dbReference type="PANTHER" id="PTHR43673:SF3">
    <property type="entry name" value="NAD(P)H NITROREDUCTASE YODC-RELATED"/>
    <property type="match status" value="1"/>
</dbReference>
<dbReference type="InterPro" id="IPR000415">
    <property type="entry name" value="Nitroreductase-like"/>
</dbReference>
<protein>
    <submittedName>
        <fullName evidence="4">Nitroreductase family protein</fullName>
        <ecNumber evidence="4">1.7.1.-</ecNumber>
    </submittedName>
</protein>
<keyword evidence="2 4" id="KW-0560">Oxidoreductase</keyword>
<reference evidence="5" key="1">
    <citation type="journal article" date="2019" name="Int. J. Syst. Evol. Microbiol.">
        <title>The Global Catalogue of Microorganisms (GCM) 10K type strain sequencing project: providing services to taxonomists for standard genome sequencing and annotation.</title>
        <authorList>
            <consortium name="The Broad Institute Genomics Platform"/>
            <consortium name="The Broad Institute Genome Sequencing Center for Infectious Disease"/>
            <person name="Wu L."/>
            <person name="Ma J."/>
        </authorList>
    </citation>
    <scope>NUCLEOTIDE SEQUENCE [LARGE SCALE GENOMIC DNA]</scope>
    <source>
        <strain evidence="5">KCTC 33676</strain>
    </source>
</reference>
<dbReference type="EC" id="1.7.1.-" evidence="4"/>
<accession>A0ABW5R6I9</accession>